<keyword evidence="2" id="KW-0812">Transmembrane</keyword>
<dbReference type="EMBL" id="CAJOBP010030057">
    <property type="protein sequence ID" value="CAF4652642.1"/>
    <property type="molecule type" value="Genomic_DNA"/>
</dbReference>
<keyword evidence="4" id="KW-1185">Reference proteome</keyword>
<feature type="transmembrane region" description="Helical" evidence="2">
    <location>
        <begin position="104"/>
        <end position="128"/>
    </location>
</feature>
<protein>
    <submittedName>
        <fullName evidence="3">Uncharacterized protein</fullName>
    </submittedName>
</protein>
<evidence type="ECO:0000313" key="3">
    <source>
        <dbReference type="EMBL" id="CAF4652642.1"/>
    </source>
</evidence>
<feature type="region of interest" description="Disordered" evidence="1">
    <location>
        <begin position="46"/>
        <end position="65"/>
    </location>
</feature>
<keyword evidence="2" id="KW-1133">Transmembrane helix</keyword>
<evidence type="ECO:0000313" key="4">
    <source>
        <dbReference type="Proteomes" id="UP000663873"/>
    </source>
</evidence>
<name>A0A821FNG7_9BILA</name>
<gene>
    <name evidence="3" type="ORF">UJA718_LOCUS33799</name>
</gene>
<accession>A0A821FNG7</accession>
<proteinExistence type="predicted"/>
<dbReference type="AlphaFoldDB" id="A0A821FNG7"/>
<organism evidence="3 4">
    <name type="scientific">Rotaria socialis</name>
    <dbReference type="NCBI Taxonomy" id="392032"/>
    <lineage>
        <taxon>Eukaryota</taxon>
        <taxon>Metazoa</taxon>
        <taxon>Spiralia</taxon>
        <taxon>Gnathifera</taxon>
        <taxon>Rotifera</taxon>
        <taxon>Eurotatoria</taxon>
        <taxon>Bdelloidea</taxon>
        <taxon>Philodinida</taxon>
        <taxon>Philodinidae</taxon>
        <taxon>Rotaria</taxon>
    </lineage>
</organism>
<evidence type="ECO:0000256" key="1">
    <source>
        <dbReference type="SAM" id="MobiDB-lite"/>
    </source>
</evidence>
<keyword evidence="2" id="KW-0472">Membrane</keyword>
<evidence type="ECO:0000256" key="2">
    <source>
        <dbReference type="SAM" id="Phobius"/>
    </source>
</evidence>
<reference evidence="3" key="1">
    <citation type="submission" date="2021-02" db="EMBL/GenBank/DDBJ databases">
        <authorList>
            <person name="Nowell W R."/>
        </authorList>
    </citation>
    <scope>NUCLEOTIDE SEQUENCE</scope>
</reference>
<dbReference type="Proteomes" id="UP000663873">
    <property type="component" value="Unassembled WGS sequence"/>
</dbReference>
<comment type="caution">
    <text evidence="3">The sequence shown here is derived from an EMBL/GenBank/DDBJ whole genome shotgun (WGS) entry which is preliminary data.</text>
</comment>
<sequence>MESNNENRWSVSIDHPDVFSIHRVYDQESPSTTSTWDVERSVATSNWDLESPPKNNAWDVEPSPKLNAWNTQSSSSFQAYDQANTSTKNDTIKTKSERYGKKEIILWILIGFSVGGIALAAVTTAYVLDLSSQSMTLNCKV</sequence>